<organism evidence="1 2">
    <name type="scientific">Melopsittacus undulatus</name>
    <name type="common">Budgerigar</name>
    <name type="synonym">Psittacus undulatus</name>
    <dbReference type="NCBI Taxonomy" id="13146"/>
    <lineage>
        <taxon>Eukaryota</taxon>
        <taxon>Metazoa</taxon>
        <taxon>Chordata</taxon>
        <taxon>Craniata</taxon>
        <taxon>Vertebrata</taxon>
        <taxon>Euteleostomi</taxon>
        <taxon>Archelosauria</taxon>
        <taxon>Archosauria</taxon>
        <taxon>Dinosauria</taxon>
        <taxon>Saurischia</taxon>
        <taxon>Theropoda</taxon>
        <taxon>Coelurosauria</taxon>
        <taxon>Aves</taxon>
        <taxon>Neognathae</taxon>
        <taxon>Neoaves</taxon>
        <taxon>Telluraves</taxon>
        <taxon>Australaves</taxon>
        <taxon>Psittaciformes</taxon>
        <taxon>Psittaculidae</taxon>
        <taxon>Melopsittacus</taxon>
    </lineage>
</organism>
<evidence type="ECO:0000313" key="2">
    <source>
        <dbReference type="Proteomes" id="UP000694405"/>
    </source>
</evidence>
<gene>
    <name evidence="1" type="primary">LOC101878995</name>
</gene>
<dbReference type="PANTHER" id="PTHR12112">
    <property type="entry name" value="BNIP - RELATED"/>
    <property type="match status" value="1"/>
</dbReference>
<dbReference type="Pfam" id="PF01368">
    <property type="entry name" value="DHH"/>
    <property type="match status" value="1"/>
</dbReference>
<protein>
    <submittedName>
        <fullName evidence="1">Uncharacterized protein</fullName>
    </submittedName>
</protein>
<keyword evidence="2" id="KW-1185">Reference proteome</keyword>
<dbReference type="PANTHER" id="PTHR12112:SF47">
    <property type="entry name" value="EXOPOLYPHOSPHATASE PRUNE1"/>
    <property type="match status" value="1"/>
</dbReference>
<reference evidence="1" key="2">
    <citation type="submission" date="2025-08" db="UniProtKB">
        <authorList>
            <consortium name="Ensembl"/>
        </authorList>
    </citation>
    <scope>IDENTIFICATION</scope>
</reference>
<dbReference type="GO" id="GO:0005737">
    <property type="term" value="C:cytoplasm"/>
    <property type="evidence" value="ECO:0007669"/>
    <property type="project" value="InterPro"/>
</dbReference>
<dbReference type="InterPro" id="IPR038763">
    <property type="entry name" value="DHH_sf"/>
</dbReference>
<proteinExistence type="predicted"/>
<reference evidence="1" key="3">
    <citation type="submission" date="2025-09" db="UniProtKB">
        <authorList>
            <consortium name="Ensembl"/>
        </authorList>
    </citation>
    <scope>IDENTIFICATION</scope>
</reference>
<dbReference type="Pfam" id="PF02833">
    <property type="entry name" value="DHHA2"/>
    <property type="match status" value="1"/>
</dbReference>
<accession>A0A8V5GKZ0</accession>
<sequence>MASTPLLPDASIPQEHIRHHRHIHVVMGNEACDLDSTVSAMALAHYLAQTSPDPTAFIPVLNIPRSELPLRTETTFLLRDHGIPSASLICRDEIDLDGLHRAGILTLTLVDHNVLPRTDAALEDAVVEVLDHRPLERPRGCPVTVALVGSCATLVTERMAQGPPGVLDRTTAALLHATIILDSINLSPAAGKVTPRDVACVSLLEERFPDLPDRDTLFRTLQTAKFDVSGLSTEQMLRKDLKVLSGDELVLAISAIYVGLEVCRALEEATAPALHLQPIPTPWSCITAYNQGNALASRKKVLPILKAALAAPGAAMGGPEEEVVPPPTPMNSLVEESPLAQAVPPICPHDVLERVSRIAVGQPPGSPK</sequence>
<dbReference type="AlphaFoldDB" id="A0A8V5GKZ0"/>
<dbReference type="InterPro" id="IPR001667">
    <property type="entry name" value="DDH_dom"/>
</dbReference>
<evidence type="ECO:0000313" key="1">
    <source>
        <dbReference type="Ensembl" id="ENSMUNP00000029282.1"/>
    </source>
</evidence>
<dbReference type="Gene3D" id="3.90.1640.10">
    <property type="entry name" value="inorganic pyrophosphatase (n-terminal core)"/>
    <property type="match status" value="1"/>
</dbReference>
<reference evidence="1" key="1">
    <citation type="submission" date="2020-03" db="EMBL/GenBank/DDBJ databases">
        <title>Melopsittacus undulatus (budgerigar) genome, bMelUnd1, maternal haplotype with Z.</title>
        <authorList>
            <person name="Gedman G."/>
            <person name="Mountcastle J."/>
            <person name="Haase B."/>
            <person name="Formenti G."/>
            <person name="Wright T."/>
            <person name="Apodaca J."/>
            <person name="Pelan S."/>
            <person name="Chow W."/>
            <person name="Rhie A."/>
            <person name="Howe K."/>
            <person name="Fedrigo O."/>
            <person name="Jarvis E.D."/>
        </authorList>
    </citation>
    <scope>NUCLEOTIDE SEQUENCE [LARGE SCALE GENOMIC DNA]</scope>
</reference>
<dbReference type="SUPFAM" id="SSF64182">
    <property type="entry name" value="DHH phosphoesterases"/>
    <property type="match status" value="1"/>
</dbReference>
<dbReference type="FunFam" id="3.90.1640.10:FF:000004">
    <property type="entry name" value="Prune exopolyphosphatase 1"/>
    <property type="match status" value="1"/>
</dbReference>
<dbReference type="GO" id="GO:0004309">
    <property type="term" value="F:exopolyphosphatase activity"/>
    <property type="evidence" value="ECO:0007669"/>
    <property type="project" value="TreeGrafter"/>
</dbReference>
<dbReference type="Ensembl" id="ENSMUNT00000035666.1">
    <property type="protein sequence ID" value="ENSMUNP00000029282.1"/>
    <property type="gene ID" value="ENSMUNG00000016992.1"/>
</dbReference>
<name>A0A8V5GKZ0_MELUD</name>
<dbReference type="Proteomes" id="UP000694405">
    <property type="component" value="Chromosome 20"/>
</dbReference>
<dbReference type="SMART" id="SM01131">
    <property type="entry name" value="DHHA2"/>
    <property type="match status" value="1"/>
</dbReference>
<dbReference type="InterPro" id="IPR004097">
    <property type="entry name" value="DHHA2"/>
</dbReference>